<dbReference type="InterPro" id="IPR036291">
    <property type="entry name" value="NAD(P)-bd_dom_sf"/>
</dbReference>
<feature type="domain" description="Carrier" evidence="4">
    <location>
        <begin position="12"/>
        <end position="86"/>
    </location>
</feature>
<dbReference type="FunFam" id="1.10.1200.10:FF:000005">
    <property type="entry name" value="Nonribosomal peptide synthetase 1"/>
    <property type="match status" value="1"/>
</dbReference>
<name>A0A354YV02_9FIRM</name>
<dbReference type="InterPro" id="IPR010080">
    <property type="entry name" value="Thioester_reductase-like_dom"/>
</dbReference>
<dbReference type="Gene3D" id="3.40.50.720">
    <property type="entry name" value="NAD(P)-binding Rossmann-like Domain"/>
    <property type="match status" value="1"/>
</dbReference>
<evidence type="ECO:0000256" key="3">
    <source>
        <dbReference type="ARBA" id="ARBA00022553"/>
    </source>
</evidence>
<evidence type="ECO:0000259" key="4">
    <source>
        <dbReference type="PROSITE" id="PS50075"/>
    </source>
</evidence>
<evidence type="ECO:0000313" key="5">
    <source>
        <dbReference type="EMBL" id="HBK52516.1"/>
    </source>
</evidence>
<keyword evidence="2" id="KW-0596">Phosphopantetheine</keyword>
<keyword evidence="3" id="KW-0597">Phosphoprotein</keyword>
<dbReference type="SUPFAM" id="SSF51735">
    <property type="entry name" value="NAD(P)-binding Rossmann-fold domains"/>
    <property type="match status" value="1"/>
</dbReference>
<gene>
    <name evidence="5" type="ORF">DDZ44_01075</name>
</gene>
<dbReference type="STRING" id="378794.GCA_001570625_01766"/>
<evidence type="ECO:0000256" key="1">
    <source>
        <dbReference type="ARBA" id="ARBA00001957"/>
    </source>
</evidence>
<dbReference type="Pfam" id="PF07993">
    <property type="entry name" value="NAD_binding_4"/>
    <property type="match status" value="1"/>
</dbReference>
<sequence>PDFIRDEGEYVAPANETEADLCEIFKSVLGLPQVGAVDNFFEIGGSSLSASRVAMQCMSRGLKIVYADIFKFPTPRELAAICADTTAAEIEAGKEDIISAYDYKKLAAALAQNDLRYIDEVEYTPIGNILLTGATGFLGTHVLKEFLDNYSGKVYCFIRQGQRKSLEEHLKTMLMYYFENTYEDLFGDRIMVIDGDITDLDSVLALELYNFDLLINCAANVKHFVADDSLEKVNVEGVKNLIKLCQKTKKRLIQVSTASIAGEGRDGRPPVDKKLLENEVYFGQALENAYIKSKFLAERAVLEAISEGLDAKIMRVGNLMSRYSDGEFQINFLTNSFMQQLRGYKIIGKFPITAMDAPAEFSPVDSTAAAILKLSGTNKEFSVFHPYNNHLIYMSDVIYAINQYGFKIEVVSEDEFQKSLLEAMGDENRNEAISRLIAYLSNDADSKIYWLDASNKFTTEILYRLAYKWPIISDEYMKQSIKALDGLNFFDL</sequence>
<dbReference type="Proteomes" id="UP000263273">
    <property type="component" value="Unassembled WGS sequence"/>
</dbReference>
<dbReference type="InterPro" id="IPR009081">
    <property type="entry name" value="PP-bd_ACP"/>
</dbReference>
<organism evidence="5 6">
    <name type="scientific">Syntrophomonas wolfei</name>
    <dbReference type="NCBI Taxonomy" id="863"/>
    <lineage>
        <taxon>Bacteria</taxon>
        <taxon>Bacillati</taxon>
        <taxon>Bacillota</taxon>
        <taxon>Clostridia</taxon>
        <taxon>Eubacteriales</taxon>
        <taxon>Syntrophomonadaceae</taxon>
        <taxon>Syntrophomonas</taxon>
    </lineage>
</organism>
<feature type="non-terminal residue" evidence="5">
    <location>
        <position position="1"/>
    </location>
</feature>
<dbReference type="PANTHER" id="PTHR44845:SF6">
    <property type="entry name" value="BETA-ALANINE-ACTIVATING ENZYME"/>
    <property type="match status" value="1"/>
</dbReference>
<evidence type="ECO:0000256" key="2">
    <source>
        <dbReference type="ARBA" id="ARBA00022450"/>
    </source>
</evidence>
<protein>
    <submittedName>
        <fullName evidence="5">Non-ribosomal peptide synthetase</fullName>
    </submittedName>
</protein>
<dbReference type="PANTHER" id="PTHR44845">
    <property type="entry name" value="CARRIER DOMAIN-CONTAINING PROTEIN"/>
    <property type="match status" value="1"/>
</dbReference>
<dbReference type="AlphaFoldDB" id="A0A354YV02"/>
<dbReference type="Pfam" id="PF00550">
    <property type="entry name" value="PP-binding"/>
    <property type="match status" value="1"/>
</dbReference>
<dbReference type="SUPFAM" id="SSF47336">
    <property type="entry name" value="ACP-like"/>
    <property type="match status" value="1"/>
</dbReference>
<dbReference type="PROSITE" id="PS50075">
    <property type="entry name" value="CARRIER"/>
    <property type="match status" value="1"/>
</dbReference>
<comment type="cofactor">
    <cofactor evidence="1">
        <name>pantetheine 4'-phosphate</name>
        <dbReference type="ChEBI" id="CHEBI:47942"/>
    </cofactor>
</comment>
<evidence type="ECO:0000313" key="6">
    <source>
        <dbReference type="Proteomes" id="UP000263273"/>
    </source>
</evidence>
<reference evidence="5 6" key="1">
    <citation type="journal article" date="2018" name="Nat. Biotechnol.">
        <title>A standardized bacterial taxonomy based on genome phylogeny substantially revises the tree of life.</title>
        <authorList>
            <person name="Parks D.H."/>
            <person name="Chuvochina M."/>
            <person name="Waite D.W."/>
            <person name="Rinke C."/>
            <person name="Skarshewski A."/>
            <person name="Chaumeil P.A."/>
            <person name="Hugenholtz P."/>
        </authorList>
    </citation>
    <scope>NUCLEOTIDE SEQUENCE [LARGE SCALE GENOMIC DNA]</scope>
    <source>
        <strain evidence="5">UBA10948</strain>
    </source>
</reference>
<dbReference type="Gene3D" id="1.10.1200.10">
    <property type="entry name" value="ACP-like"/>
    <property type="match status" value="1"/>
</dbReference>
<comment type="caution">
    <text evidence="5">The sequence shown here is derived from an EMBL/GenBank/DDBJ whole genome shotgun (WGS) entry which is preliminary data.</text>
</comment>
<accession>A0A354YV02</accession>
<dbReference type="InterPro" id="IPR013120">
    <property type="entry name" value="FAR_NAD-bd"/>
</dbReference>
<dbReference type="InterPro" id="IPR036736">
    <property type="entry name" value="ACP-like_sf"/>
</dbReference>
<proteinExistence type="predicted"/>
<dbReference type="EMBL" id="DNZF01000026">
    <property type="protein sequence ID" value="HBK52516.1"/>
    <property type="molecule type" value="Genomic_DNA"/>
</dbReference>
<dbReference type="CDD" id="cd05235">
    <property type="entry name" value="SDR_e1"/>
    <property type="match status" value="1"/>
</dbReference>